<dbReference type="Proteomes" id="UP000494170">
    <property type="component" value="Unassembled WGS sequence"/>
</dbReference>
<gene>
    <name evidence="2" type="ORF">BLA6863_01114</name>
</gene>
<evidence type="ECO:0008006" key="4">
    <source>
        <dbReference type="Google" id="ProtNLM"/>
    </source>
</evidence>
<feature type="region of interest" description="Disordered" evidence="1">
    <location>
        <begin position="1"/>
        <end position="28"/>
    </location>
</feature>
<proteinExistence type="predicted"/>
<reference evidence="2 3" key="1">
    <citation type="submission" date="2019-09" db="EMBL/GenBank/DDBJ databases">
        <authorList>
            <person name="Depoorter E."/>
        </authorList>
    </citation>
    <scope>NUCLEOTIDE SEQUENCE [LARGE SCALE GENOMIC DNA]</scope>
    <source>
        <strain evidence="2">LMG 6863</strain>
    </source>
</reference>
<sequence>MNHEIECLLPPGTSAADPESAGAEPPAATEDELVFEAKQKITLRCGKASITLYPNGKIALRGEYIVSDAAGVNRIAGGQIELN</sequence>
<dbReference type="AlphaFoldDB" id="A0A6P2IAE0"/>
<protein>
    <recommendedName>
        <fullName evidence="4">DUF2345 domain-containing protein</fullName>
    </recommendedName>
</protein>
<accession>A0A6P2IAE0</accession>
<organism evidence="2 3">
    <name type="scientific">Burkholderia lata (strain ATCC 17760 / DSM 23089 / LMG 22485 / NCIMB 9086 / R18194 / 383)</name>
    <dbReference type="NCBI Taxonomy" id="482957"/>
    <lineage>
        <taxon>Bacteria</taxon>
        <taxon>Pseudomonadati</taxon>
        <taxon>Pseudomonadota</taxon>
        <taxon>Betaproteobacteria</taxon>
        <taxon>Burkholderiales</taxon>
        <taxon>Burkholderiaceae</taxon>
        <taxon>Burkholderia</taxon>
        <taxon>Burkholderia cepacia complex</taxon>
    </lineage>
</organism>
<name>A0A6P2IAE0_BURL3</name>
<dbReference type="EMBL" id="CABVPY010000005">
    <property type="protein sequence ID" value="VWB26771.1"/>
    <property type="molecule type" value="Genomic_DNA"/>
</dbReference>
<evidence type="ECO:0000313" key="2">
    <source>
        <dbReference type="EMBL" id="VWB26771.1"/>
    </source>
</evidence>
<evidence type="ECO:0000256" key="1">
    <source>
        <dbReference type="SAM" id="MobiDB-lite"/>
    </source>
</evidence>
<evidence type="ECO:0000313" key="3">
    <source>
        <dbReference type="Proteomes" id="UP000494170"/>
    </source>
</evidence>
<dbReference type="RefSeq" id="WP_174938150.1">
    <property type="nucleotide sequence ID" value="NZ_CABVPY010000005.1"/>
</dbReference>